<organism evidence="1 2">
    <name type="scientific">Vibrio vulnificus (strain YJ016)</name>
    <dbReference type="NCBI Taxonomy" id="196600"/>
    <lineage>
        <taxon>Bacteria</taxon>
        <taxon>Pseudomonadati</taxon>
        <taxon>Pseudomonadota</taxon>
        <taxon>Gammaproteobacteria</taxon>
        <taxon>Vibrionales</taxon>
        <taxon>Vibrionaceae</taxon>
        <taxon>Vibrio</taxon>
    </lineage>
</organism>
<accession>Q7MP57</accession>
<proteinExistence type="predicted"/>
<name>Q7MP57_VIBVY</name>
<dbReference type="AlphaFoldDB" id="Q7MP57"/>
<dbReference type="Proteomes" id="UP000002675">
    <property type="component" value="Chromosome I"/>
</dbReference>
<evidence type="ECO:0000313" key="2">
    <source>
        <dbReference type="Proteomes" id="UP000002675"/>
    </source>
</evidence>
<reference evidence="1 2" key="1">
    <citation type="journal article" date="2003" name="Genome Res.">
        <title>Comparative genome analysis of Vibrio vulnificus, a marine pathogen.</title>
        <authorList>
            <person name="Chen C.Y."/>
            <person name="Wu K.M."/>
            <person name="Chang Y.C."/>
            <person name="Chang C.H."/>
            <person name="Tsai H.C."/>
            <person name="Liao T.L."/>
            <person name="Liu Y.M."/>
            <person name="Chen H.J."/>
            <person name="Shen A.B."/>
            <person name="Li J.C."/>
            <person name="Su T.L."/>
            <person name="Shao C.P."/>
            <person name="Lee C.T."/>
            <person name="Hor L.I."/>
            <person name="Tsai S.F."/>
        </authorList>
    </citation>
    <scope>NUCLEOTIDE SEQUENCE [LARGE SCALE GENOMIC DNA]</scope>
    <source>
        <strain evidence="1 2">YJ016</strain>
    </source>
</reference>
<dbReference type="EMBL" id="BA000037">
    <property type="protein sequence ID" value="BAC93271.1"/>
    <property type="molecule type" value="Genomic_DNA"/>
</dbReference>
<dbReference type="KEGG" id="vvy:VV0506"/>
<sequence>MIVGMTSSFVLLFANRFKLDDFFVNRIKNSLMDCDKTNICHIEQNMHIASVI</sequence>
<gene>
    <name evidence="1" type="ordered locus">VV0506</name>
</gene>
<protein>
    <submittedName>
        <fullName evidence="1">Uncharacterized protein</fullName>
    </submittedName>
</protein>
<evidence type="ECO:0000313" key="1">
    <source>
        <dbReference type="EMBL" id="BAC93271.1"/>
    </source>
</evidence>
<dbReference type="HOGENOM" id="CLU_3086156_0_0_6"/>